<dbReference type="Pfam" id="PF02470">
    <property type="entry name" value="MlaD"/>
    <property type="match status" value="1"/>
</dbReference>
<dbReference type="NCBIfam" id="TIGR00996">
    <property type="entry name" value="Mtu_fam_mce"/>
    <property type="match status" value="1"/>
</dbReference>
<feature type="domain" description="Mammalian cell entry C-terminal" evidence="2">
    <location>
        <begin position="133"/>
        <end position="306"/>
    </location>
</feature>
<protein>
    <submittedName>
        <fullName evidence="3">MCE family protein</fullName>
    </submittedName>
</protein>
<gene>
    <name evidence="3" type="ORF">ACFFH7_41115</name>
</gene>
<accession>A0ABV6N7D2</accession>
<evidence type="ECO:0000259" key="2">
    <source>
        <dbReference type="Pfam" id="PF11887"/>
    </source>
</evidence>
<dbReference type="InterPro" id="IPR005693">
    <property type="entry name" value="Mce"/>
</dbReference>
<feature type="domain" description="Mce/MlaD" evidence="1">
    <location>
        <begin position="52"/>
        <end position="128"/>
    </location>
</feature>
<evidence type="ECO:0000313" key="3">
    <source>
        <dbReference type="EMBL" id="MFC0547965.1"/>
    </source>
</evidence>
<dbReference type="InterPro" id="IPR003399">
    <property type="entry name" value="Mce/MlaD"/>
</dbReference>
<dbReference type="Proteomes" id="UP001589810">
    <property type="component" value="Unassembled WGS sequence"/>
</dbReference>
<proteinExistence type="predicted"/>
<dbReference type="InterPro" id="IPR052336">
    <property type="entry name" value="MlaD_Phospholipid_Transporter"/>
</dbReference>
<comment type="caution">
    <text evidence="3">The sequence shown here is derived from an EMBL/GenBank/DDBJ whole genome shotgun (WGS) entry which is preliminary data.</text>
</comment>
<dbReference type="Pfam" id="PF11887">
    <property type="entry name" value="Mce4_CUP1"/>
    <property type="match status" value="1"/>
</dbReference>
<dbReference type="RefSeq" id="WP_273938191.1">
    <property type="nucleotide sequence ID" value="NZ_CP097263.1"/>
</dbReference>
<dbReference type="PANTHER" id="PTHR33371">
    <property type="entry name" value="INTERMEMBRANE PHOSPHOLIPID TRANSPORT SYSTEM BINDING PROTEIN MLAD-RELATED"/>
    <property type="match status" value="1"/>
</dbReference>
<dbReference type="EMBL" id="JBHLUD010000015">
    <property type="protein sequence ID" value="MFC0547965.1"/>
    <property type="molecule type" value="Genomic_DNA"/>
</dbReference>
<evidence type="ECO:0000313" key="4">
    <source>
        <dbReference type="Proteomes" id="UP001589810"/>
    </source>
</evidence>
<reference evidence="3 4" key="1">
    <citation type="submission" date="2024-09" db="EMBL/GenBank/DDBJ databases">
        <authorList>
            <person name="Sun Q."/>
            <person name="Mori K."/>
        </authorList>
    </citation>
    <scope>NUCLEOTIDE SEQUENCE [LARGE SCALE GENOMIC DNA]</scope>
    <source>
        <strain evidence="3 4">TBRC 1432</strain>
    </source>
</reference>
<sequence>MGKLSVVAGRSLGARVRSAAAAAGRPRKYLLLSVLLLVTACALPGGADVGSRPYRVTAQFGDVLDLVPQAAVRVNDVPVGRVDAIRLAPDGWTALVSMTVNGDVRLPADAHAYLRQSSLLGEKYVELAGSPSGRQLVDGANIPLSRTNRNPQVEEVLGALSMVLNGGGVAQLQTITQQVNLALGGNENNVRDLLSKVDDVVKNLDSHKGDIVKALDGMAKLAKTLDEHKGQITGAIDGLTPGIAVLAQQKDSLTAMVDALDRLSKTAVDVVNRSRDDLVADLKALQPTLQQLAKAGDNLPKALQVLVTFPFTDQVLNDIKGDYLNVYLKDH</sequence>
<keyword evidence="4" id="KW-1185">Reference proteome</keyword>
<dbReference type="PANTHER" id="PTHR33371:SF15">
    <property type="entry name" value="LIPOPROTEIN LPRN"/>
    <property type="match status" value="1"/>
</dbReference>
<dbReference type="InterPro" id="IPR024516">
    <property type="entry name" value="Mce_C"/>
</dbReference>
<organism evidence="3 4">
    <name type="scientific">Kutzneria chonburiensis</name>
    <dbReference type="NCBI Taxonomy" id="1483604"/>
    <lineage>
        <taxon>Bacteria</taxon>
        <taxon>Bacillati</taxon>
        <taxon>Actinomycetota</taxon>
        <taxon>Actinomycetes</taxon>
        <taxon>Pseudonocardiales</taxon>
        <taxon>Pseudonocardiaceae</taxon>
        <taxon>Kutzneria</taxon>
    </lineage>
</organism>
<evidence type="ECO:0000259" key="1">
    <source>
        <dbReference type="Pfam" id="PF02470"/>
    </source>
</evidence>
<name>A0ABV6N7D2_9PSEU</name>